<dbReference type="InterPro" id="IPR008920">
    <property type="entry name" value="TF_FadR/GntR_C"/>
</dbReference>
<dbReference type="Gene3D" id="1.20.120.530">
    <property type="entry name" value="GntR ligand-binding domain-like"/>
    <property type="match status" value="1"/>
</dbReference>
<dbReference type="PROSITE" id="PS50949">
    <property type="entry name" value="HTH_GNTR"/>
    <property type="match status" value="1"/>
</dbReference>
<sequence length="220" mass="23962">MARPTTGSDRVYAALHADIVGMVLPPGALLQDKALAERFGLSRTPIREALIRLENAGLVEIFPQSGTFVSRVPMDSIPEGVAIRKALEGLAVEAAAARITSERLAELDRTIVRQRVVAALGDTREFHEADEAFHEALARISGYPTVWKLACQAKVQVDRARRLTLPAHGRMDQVIAEHLTVRDAIARGDAASAKAAMADHLGKVILDVERLSCDHPEYFV</sequence>
<dbReference type="Gene3D" id="1.10.10.10">
    <property type="entry name" value="Winged helix-like DNA-binding domain superfamily/Winged helix DNA-binding domain"/>
    <property type="match status" value="1"/>
</dbReference>
<dbReference type="PANTHER" id="PTHR43537:SF5">
    <property type="entry name" value="UXU OPERON TRANSCRIPTIONAL REGULATOR"/>
    <property type="match status" value="1"/>
</dbReference>
<evidence type="ECO:0000313" key="5">
    <source>
        <dbReference type="EMBL" id="KAB0678834.1"/>
    </source>
</evidence>
<evidence type="ECO:0000256" key="1">
    <source>
        <dbReference type="ARBA" id="ARBA00023015"/>
    </source>
</evidence>
<dbReference type="RefSeq" id="WP_150971049.1">
    <property type="nucleotide sequence ID" value="NZ_VZDO01000012.1"/>
</dbReference>
<dbReference type="SMART" id="SM00345">
    <property type="entry name" value="HTH_GNTR"/>
    <property type="match status" value="1"/>
</dbReference>
<feature type="domain" description="HTH gntR-type" evidence="4">
    <location>
        <begin position="5"/>
        <end position="72"/>
    </location>
</feature>
<dbReference type="PRINTS" id="PR00035">
    <property type="entry name" value="HTHGNTR"/>
</dbReference>
<dbReference type="InterPro" id="IPR011711">
    <property type="entry name" value="GntR_C"/>
</dbReference>
<keyword evidence="1" id="KW-0805">Transcription regulation</keyword>
<dbReference type="InterPro" id="IPR000524">
    <property type="entry name" value="Tscrpt_reg_HTH_GntR"/>
</dbReference>
<accession>A0A7V7TW15</accession>
<keyword evidence="3" id="KW-0804">Transcription</keyword>
<evidence type="ECO:0000313" key="6">
    <source>
        <dbReference type="Proteomes" id="UP000432089"/>
    </source>
</evidence>
<organism evidence="5 6">
    <name type="scientific">Plantimonas leprariae</name>
    <dbReference type="NCBI Taxonomy" id="2615207"/>
    <lineage>
        <taxon>Bacteria</taxon>
        <taxon>Pseudomonadati</taxon>
        <taxon>Pseudomonadota</taxon>
        <taxon>Alphaproteobacteria</taxon>
        <taxon>Hyphomicrobiales</taxon>
        <taxon>Aurantimonadaceae</taxon>
        <taxon>Plantimonas</taxon>
    </lineage>
</organism>
<protein>
    <submittedName>
        <fullName evidence="5">GntR family transcriptional regulator</fullName>
    </submittedName>
</protein>
<proteinExistence type="predicted"/>
<dbReference type="SMART" id="SM00895">
    <property type="entry name" value="FCD"/>
    <property type="match status" value="1"/>
</dbReference>
<dbReference type="SUPFAM" id="SSF48008">
    <property type="entry name" value="GntR ligand-binding domain-like"/>
    <property type="match status" value="1"/>
</dbReference>
<comment type="caution">
    <text evidence="5">The sequence shown here is derived from an EMBL/GenBank/DDBJ whole genome shotgun (WGS) entry which is preliminary data.</text>
</comment>
<name>A0A7V7TW15_9HYPH</name>
<dbReference type="GO" id="GO:0003700">
    <property type="term" value="F:DNA-binding transcription factor activity"/>
    <property type="evidence" value="ECO:0007669"/>
    <property type="project" value="InterPro"/>
</dbReference>
<evidence type="ECO:0000259" key="4">
    <source>
        <dbReference type="PROSITE" id="PS50949"/>
    </source>
</evidence>
<dbReference type="Proteomes" id="UP000432089">
    <property type="component" value="Unassembled WGS sequence"/>
</dbReference>
<keyword evidence="6" id="KW-1185">Reference proteome</keyword>
<dbReference type="CDD" id="cd07377">
    <property type="entry name" value="WHTH_GntR"/>
    <property type="match status" value="1"/>
</dbReference>
<gene>
    <name evidence="5" type="ORF">F6X38_15230</name>
</gene>
<keyword evidence="2" id="KW-0238">DNA-binding</keyword>
<dbReference type="GO" id="GO:0003677">
    <property type="term" value="F:DNA binding"/>
    <property type="evidence" value="ECO:0007669"/>
    <property type="project" value="UniProtKB-KW"/>
</dbReference>
<dbReference type="AlphaFoldDB" id="A0A7V7TW15"/>
<dbReference type="InterPro" id="IPR036390">
    <property type="entry name" value="WH_DNA-bd_sf"/>
</dbReference>
<dbReference type="SUPFAM" id="SSF46785">
    <property type="entry name" value="Winged helix' DNA-binding domain"/>
    <property type="match status" value="1"/>
</dbReference>
<dbReference type="InterPro" id="IPR036388">
    <property type="entry name" value="WH-like_DNA-bd_sf"/>
</dbReference>
<evidence type="ECO:0000256" key="2">
    <source>
        <dbReference type="ARBA" id="ARBA00023125"/>
    </source>
</evidence>
<dbReference type="Pfam" id="PF07729">
    <property type="entry name" value="FCD"/>
    <property type="match status" value="1"/>
</dbReference>
<dbReference type="EMBL" id="VZDO01000012">
    <property type="protein sequence ID" value="KAB0678834.1"/>
    <property type="molecule type" value="Genomic_DNA"/>
</dbReference>
<dbReference type="PANTHER" id="PTHR43537">
    <property type="entry name" value="TRANSCRIPTIONAL REGULATOR, GNTR FAMILY"/>
    <property type="match status" value="1"/>
</dbReference>
<reference evidence="5 6" key="1">
    <citation type="submission" date="2019-09" db="EMBL/GenBank/DDBJ databases">
        <title>YIM 132180 draft genome.</title>
        <authorList>
            <person name="Zhang K."/>
        </authorList>
    </citation>
    <scope>NUCLEOTIDE SEQUENCE [LARGE SCALE GENOMIC DNA]</scope>
    <source>
        <strain evidence="5 6">YIM 132180</strain>
    </source>
</reference>
<dbReference type="Pfam" id="PF00392">
    <property type="entry name" value="GntR"/>
    <property type="match status" value="1"/>
</dbReference>
<evidence type="ECO:0000256" key="3">
    <source>
        <dbReference type="ARBA" id="ARBA00023163"/>
    </source>
</evidence>